<dbReference type="Pfam" id="PF23942">
    <property type="entry name" value="DUF7277"/>
    <property type="match status" value="1"/>
</dbReference>
<dbReference type="InterPro" id="IPR055701">
    <property type="entry name" value="DUF7277"/>
</dbReference>
<dbReference type="EMBL" id="KY971610">
    <property type="protein sequence ID" value="ASD51979.1"/>
    <property type="molecule type" value="Genomic_DNA"/>
</dbReference>
<name>A0A2U7NBN8_9CAUD</name>
<feature type="domain" description="DUF7275" evidence="1">
    <location>
        <begin position="110"/>
        <end position="295"/>
    </location>
</feature>
<evidence type="ECO:0000313" key="3">
    <source>
        <dbReference type="EMBL" id="ASD51979.1"/>
    </source>
</evidence>
<evidence type="ECO:0000259" key="1">
    <source>
        <dbReference type="Pfam" id="PF23940"/>
    </source>
</evidence>
<gene>
    <name evidence="3" type="ORF">PspYZU05_27</name>
</gene>
<dbReference type="InterPro" id="IPR055699">
    <property type="entry name" value="DUF7275"/>
</dbReference>
<proteinExistence type="predicted"/>
<evidence type="ECO:0000259" key="2">
    <source>
        <dbReference type="Pfam" id="PF23942"/>
    </source>
</evidence>
<evidence type="ECO:0000313" key="4">
    <source>
        <dbReference type="Proteomes" id="UP000247773"/>
    </source>
</evidence>
<protein>
    <submittedName>
        <fullName evidence="3">Uncharacterized protein</fullName>
    </submittedName>
</protein>
<dbReference type="Pfam" id="PF23940">
    <property type="entry name" value="DUF7275"/>
    <property type="match status" value="1"/>
</dbReference>
<feature type="domain" description="DUF7277" evidence="2">
    <location>
        <begin position="3"/>
        <end position="87"/>
    </location>
</feature>
<reference evidence="3 4" key="1">
    <citation type="submission" date="2017-04" db="EMBL/GenBank/DDBJ databases">
        <title>Isolation of lytic bacteriophages infecting Pseudomonas strains for biocontrol of fish and shrimp spoilage during chilled storage.</title>
        <authorList>
            <person name="Yang Z."/>
            <person name="Tao X."/>
            <person name="Gao L."/>
            <person name="Rao S."/>
        </authorList>
    </citation>
    <scope>NUCLEOTIDE SEQUENCE [LARGE SCALE GENOMIC DNA]</scope>
</reference>
<dbReference type="Proteomes" id="UP000247773">
    <property type="component" value="Genome"/>
</dbReference>
<accession>A0A2U7NBN8</accession>
<sequence>MLVCIGSKALAIHGILSMQQVKNSDWDFICSTEYEWNHFRDLMKGEEIQVQNPDVRAFKCTLGDVTQYYEAYIAKPDSSDQMILDYVKNHVSLNPLARDVFGVSFADPEVCLAIKMSHRYKKDSSFFMKTMQTIRMLRNLGYKLNDELNEIMLKRQKEVLSYNHPNLNVTKDKFFDDTIYTLDHDSIHRAVALFDRPAYTYYMKDGSEVMTCKDKFFALPYELQLAGVYEETCVLALERSQVPFDFVPTSTQSFMHALEKVCTSITSGWFREFAWENYFSVVAMHRKLGVNDYVKRFKDNIDLIEPFKKGN</sequence>
<organism evidence="3 4">
    <name type="scientific">Pseudomonas phage PspYZU05</name>
    <dbReference type="NCBI Taxonomy" id="1983556"/>
    <lineage>
        <taxon>Viruses</taxon>
        <taxon>Duplodnaviria</taxon>
        <taxon>Heunggongvirae</taxon>
        <taxon>Uroviricota</taxon>
        <taxon>Caudoviricetes</taxon>
        <taxon>Pantevenvirales</taxon>
        <taxon>Straboviridae</taxon>
        <taxon>Jiangsuvirus</taxon>
        <taxon>Jiangsuvirus pspyzu05</taxon>
    </lineage>
</organism>
<keyword evidence="4" id="KW-1185">Reference proteome</keyword>